<protein>
    <submittedName>
        <fullName evidence="2">Uncharacterized protein</fullName>
    </submittedName>
</protein>
<comment type="caution">
    <text evidence="2">The sequence shown here is derived from an EMBL/GenBank/DDBJ whole genome shotgun (WGS) entry which is preliminary data.</text>
</comment>
<evidence type="ECO:0000256" key="1">
    <source>
        <dbReference type="SAM" id="MobiDB-lite"/>
    </source>
</evidence>
<keyword evidence="3" id="KW-1185">Reference proteome</keyword>
<dbReference type="AlphaFoldDB" id="A0A5J4KJM8"/>
<organism evidence="2 3">
    <name type="scientific">Dictyobacter vulcani</name>
    <dbReference type="NCBI Taxonomy" id="2607529"/>
    <lineage>
        <taxon>Bacteria</taxon>
        <taxon>Bacillati</taxon>
        <taxon>Chloroflexota</taxon>
        <taxon>Ktedonobacteria</taxon>
        <taxon>Ktedonobacterales</taxon>
        <taxon>Dictyobacteraceae</taxon>
        <taxon>Dictyobacter</taxon>
    </lineage>
</organism>
<name>A0A5J4KJM8_9CHLR</name>
<feature type="region of interest" description="Disordered" evidence="1">
    <location>
        <begin position="1"/>
        <end position="76"/>
    </location>
</feature>
<feature type="compositionally biased region" description="Basic and acidic residues" evidence="1">
    <location>
        <begin position="13"/>
        <end position="25"/>
    </location>
</feature>
<reference evidence="2 3" key="1">
    <citation type="submission" date="2019-10" db="EMBL/GenBank/DDBJ databases">
        <title>Dictyobacter vulcani sp. nov., within the class Ktedonobacteria, isolated from soil of volcanic Mt. Zao.</title>
        <authorList>
            <person name="Zheng Y."/>
            <person name="Wang C.M."/>
            <person name="Sakai Y."/>
            <person name="Abe K."/>
            <person name="Yokota A."/>
            <person name="Yabe S."/>
        </authorList>
    </citation>
    <scope>NUCLEOTIDE SEQUENCE [LARGE SCALE GENOMIC DNA]</scope>
    <source>
        <strain evidence="2 3">W12</strain>
    </source>
</reference>
<dbReference type="EMBL" id="BKZW01000001">
    <property type="protein sequence ID" value="GER86560.1"/>
    <property type="molecule type" value="Genomic_DNA"/>
</dbReference>
<dbReference type="Proteomes" id="UP000326912">
    <property type="component" value="Unassembled WGS sequence"/>
</dbReference>
<gene>
    <name evidence="2" type="ORF">KDW_07220</name>
</gene>
<feature type="compositionally biased region" description="Polar residues" evidence="1">
    <location>
        <begin position="1"/>
        <end position="12"/>
    </location>
</feature>
<proteinExistence type="predicted"/>
<evidence type="ECO:0000313" key="3">
    <source>
        <dbReference type="Proteomes" id="UP000326912"/>
    </source>
</evidence>
<evidence type="ECO:0000313" key="2">
    <source>
        <dbReference type="EMBL" id="GER86560.1"/>
    </source>
</evidence>
<sequence length="76" mass="8732">MLYHSDTATNKPKLTEKVDAKDNPKRNTKNPSRVKLANKTETNAADKSTHYASDWTKDHRRQQCVLPRKGDSHIRS</sequence>
<accession>A0A5J4KJM8</accession>